<protein>
    <recommendedName>
        <fullName evidence="4">N-acetyltransferase domain-containing protein</fullName>
    </recommendedName>
</protein>
<proteinExistence type="predicted"/>
<feature type="compositionally biased region" description="Polar residues" evidence="1">
    <location>
        <begin position="983"/>
        <end position="995"/>
    </location>
</feature>
<accession>A0ABZ2LWU4</accession>
<dbReference type="EMBL" id="CP089984">
    <property type="protein sequence ID" value="WXB15399.1"/>
    <property type="molecule type" value="Genomic_DNA"/>
</dbReference>
<dbReference type="RefSeq" id="WP_394825025.1">
    <property type="nucleotide sequence ID" value="NZ_CP089984.1"/>
</dbReference>
<evidence type="ECO:0008006" key="4">
    <source>
        <dbReference type="Google" id="ProtNLM"/>
    </source>
</evidence>
<gene>
    <name evidence="2" type="ORF">LZC94_47210</name>
</gene>
<sequence length="1021" mass="108051">MPEPTTPQVQVYDPSGQLVSIAASDLAEAQAQGYQPAPSDPQSGGLLGAIQAGARGALRGETAGFGDTIEVGGRRLLGKVLGNPEWGERSAQDFIDEGKRLEAEHPTASAIGEAGGMVVGSLATGGVAGELGAAARGGSALARAGQVATRFSPIGVVEGAGEAAGALARATLGRLATRGALGRAVAAGAELGARGAAETSFYSAARELNEELLSASPELSAEKIFAAAADGAEGGALLGGGLGAATSLARSGARGVSTLAAQVIERNADKLEGMANEQRWRTLDPLKKYTQEALARVPGGTEGVGQVLKKYDITGNDLARATREGHVGAISDKLDEAVQRVGDLLGELQSSSEGKMTWGQVDDAIEKVIAPVRKEAGYDGVVSSLEKYRASLRSHLLGEEAEAAAASRVTFGGSLQDAARELKANMPYPKDVSEVANAVFRGKVPDARSWERMWEPPPGYRSSIRKFTALDGELGVEGAILNSEGKQVGEFERTFKRTDKGLTVHHDLLELDKSVHGQGIADSIHRSSAEAYRDLGISRVTSSTHTPVAKYTQAKYGFSWPESRGPEMQAQLREYLLSRRVPPAEAEAMASAALEGAPDVARLEYKGRPIGKNFLFQVPSYDARIAIEPRPSLDSVPITIQDALAQRKALDRLVYQETKALDPNTRVAMLRDIRRGLEDKIMTAFDEAATAAGTPEASAKLRELKRDYQALSLAQRAADDSTARMQTNRNLSPSDYLAGIMGGGVPGGLLLGSINHFGRARGNAIAAAALDKAAAFVRARRAIKTVDEQIEKSARAIVLGPTEHPYRSLPAATPRSLRERYEEAKKFVASLAENQRALVERAGATNEHMPKISAALGAATVRAAAFTMNAAPSPLNQRPTLGRDLPERASAVDMKKFVEVAGVARNPLAALRSIERGRMTLAQSQALRIVSPEVFAQLQRQALEVVLDRQAAGDPLAFAARQRLHVLLGVATDPSHDPKMAEQLQQNLAGPNASTEPPAPKPRRPLELADETTPLDRMEAA</sequence>
<evidence type="ECO:0000256" key="1">
    <source>
        <dbReference type="SAM" id="MobiDB-lite"/>
    </source>
</evidence>
<feature type="region of interest" description="Disordered" evidence="1">
    <location>
        <begin position="975"/>
        <end position="1021"/>
    </location>
</feature>
<organism evidence="2 3">
    <name type="scientific">Pendulispora albinea</name>
    <dbReference type="NCBI Taxonomy" id="2741071"/>
    <lineage>
        <taxon>Bacteria</taxon>
        <taxon>Pseudomonadati</taxon>
        <taxon>Myxococcota</taxon>
        <taxon>Myxococcia</taxon>
        <taxon>Myxococcales</taxon>
        <taxon>Sorangiineae</taxon>
        <taxon>Pendulisporaceae</taxon>
        <taxon>Pendulispora</taxon>
    </lineage>
</organism>
<feature type="region of interest" description="Disordered" evidence="1">
    <location>
        <begin position="27"/>
        <end position="47"/>
    </location>
</feature>
<keyword evidence="3" id="KW-1185">Reference proteome</keyword>
<reference evidence="2 3" key="1">
    <citation type="submission" date="2021-12" db="EMBL/GenBank/DDBJ databases">
        <title>Discovery of the Pendulisporaceae a myxobacterial family with distinct sporulation behavior and unique specialized metabolism.</title>
        <authorList>
            <person name="Garcia R."/>
            <person name="Popoff A."/>
            <person name="Bader C.D."/>
            <person name="Loehr J."/>
            <person name="Walesch S."/>
            <person name="Walt C."/>
            <person name="Boldt J."/>
            <person name="Bunk B."/>
            <person name="Haeckl F.J.F.P.J."/>
            <person name="Gunesch A.P."/>
            <person name="Birkelbach J."/>
            <person name="Nuebel U."/>
            <person name="Pietschmann T."/>
            <person name="Bach T."/>
            <person name="Mueller R."/>
        </authorList>
    </citation>
    <scope>NUCLEOTIDE SEQUENCE [LARGE SCALE GENOMIC DNA]</scope>
    <source>
        <strain evidence="2 3">MSr11954</strain>
    </source>
</reference>
<evidence type="ECO:0000313" key="2">
    <source>
        <dbReference type="EMBL" id="WXB15399.1"/>
    </source>
</evidence>
<dbReference type="Proteomes" id="UP001370348">
    <property type="component" value="Chromosome"/>
</dbReference>
<evidence type="ECO:0000313" key="3">
    <source>
        <dbReference type="Proteomes" id="UP001370348"/>
    </source>
</evidence>
<name>A0ABZ2LWU4_9BACT</name>